<dbReference type="Proteomes" id="UP000269265">
    <property type="component" value="Unassembled WGS sequence"/>
</dbReference>
<dbReference type="OrthoDB" id="9151455at2"/>
<evidence type="ECO:0000313" key="2">
    <source>
        <dbReference type="Proteomes" id="UP000269265"/>
    </source>
</evidence>
<accession>A0A426VAT1</accession>
<organism evidence="1 2">
    <name type="scientific">Aquabacterium soli</name>
    <dbReference type="NCBI Taxonomy" id="2493092"/>
    <lineage>
        <taxon>Bacteria</taxon>
        <taxon>Pseudomonadati</taxon>
        <taxon>Pseudomonadota</taxon>
        <taxon>Betaproteobacteria</taxon>
        <taxon>Burkholderiales</taxon>
        <taxon>Aquabacterium</taxon>
    </lineage>
</organism>
<protein>
    <submittedName>
        <fullName evidence="1">Uncharacterized protein</fullName>
    </submittedName>
</protein>
<sequence length="218" mass="24100">MMLDALKRLIGARQPQAAGEDQHVLAAWAKEEGHKLKTVSGQAGGVVVDTTAGWRVEWGPAQRPYFPAQELRFRFDAGIPADVQILFLSKVLAHTLESDVFQRFTDAMQTRVDNTLPEEMRWLAMHTKVALAEHPVLSRRFLMLSNAEGVARQWLDAELAAALDAAAASWWTDALVAVMTVNRGILTVRMSGDKLEVNQLRLVSALFDLAARKLVDAA</sequence>
<comment type="caution">
    <text evidence="1">The sequence shown here is derived from an EMBL/GenBank/DDBJ whole genome shotgun (WGS) entry which is preliminary data.</text>
</comment>
<dbReference type="EMBL" id="RSED01000008">
    <property type="protein sequence ID" value="RRS04049.1"/>
    <property type="molecule type" value="Genomic_DNA"/>
</dbReference>
<reference evidence="1 2" key="1">
    <citation type="submission" date="2018-12" db="EMBL/GenBank/DDBJ databases">
        <title>The whole draft genome of Aquabacterium sp. SJQ9.</title>
        <authorList>
            <person name="Sun L."/>
            <person name="Gao X."/>
            <person name="Chen W."/>
            <person name="Huang K."/>
        </authorList>
    </citation>
    <scope>NUCLEOTIDE SEQUENCE [LARGE SCALE GENOMIC DNA]</scope>
    <source>
        <strain evidence="1 2">SJQ9</strain>
    </source>
</reference>
<dbReference type="AlphaFoldDB" id="A0A426VAT1"/>
<evidence type="ECO:0000313" key="1">
    <source>
        <dbReference type="EMBL" id="RRS04049.1"/>
    </source>
</evidence>
<dbReference type="RefSeq" id="WP_125243453.1">
    <property type="nucleotide sequence ID" value="NZ_RSED01000008.1"/>
</dbReference>
<keyword evidence="2" id="KW-1185">Reference proteome</keyword>
<proteinExistence type="predicted"/>
<name>A0A426VAT1_9BURK</name>
<gene>
    <name evidence="1" type="ORF">EIP75_11710</name>
</gene>